<evidence type="ECO:0000313" key="3">
    <source>
        <dbReference type="Proteomes" id="UP001201812"/>
    </source>
</evidence>
<dbReference type="Proteomes" id="UP001201812">
    <property type="component" value="Unassembled WGS sequence"/>
</dbReference>
<sequence>MKYYSTLLILAIFSPASAFYIHNRTLEKERLNAKIKEEFPEILAITSPGGHDNLHETLDEILELPLKDFSRNQLLILDHLKGYVVHNKHSQDLESNLLAPLLPPPEYEQAGEIDDPSKIYNFMGELADRYVELLKEEGEDKVIHVVPIAKVKDESIIFFGVLGKRKGTANNLTGIAGLVARIK</sequence>
<feature type="chain" id="PRO_5041903747" evidence="1">
    <location>
        <begin position="19"/>
        <end position="183"/>
    </location>
</feature>
<reference evidence="2" key="1">
    <citation type="submission" date="2022-01" db="EMBL/GenBank/DDBJ databases">
        <title>Genome Sequence Resource for Two Populations of Ditylenchus destructor, the Migratory Endoparasitic Phytonematode.</title>
        <authorList>
            <person name="Zhang H."/>
            <person name="Lin R."/>
            <person name="Xie B."/>
        </authorList>
    </citation>
    <scope>NUCLEOTIDE SEQUENCE</scope>
    <source>
        <strain evidence="2">BazhouSP</strain>
    </source>
</reference>
<keyword evidence="3" id="KW-1185">Reference proteome</keyword>
<name>A0AAD4MUT7_9BILA</name>
<keyword evidence="1" id="KW-0732">Signal</keyword>
<proteinExistence type="predicted"/>
<dbReference type="EMBL" id="JAKKPZ010000100">
    <property type="protein sequence ID" value="KAI1702340.1"/>
    <property type="molecule type" value="Genomic_DNA"/>
</dbReference>
<accession>A0AAD4MUT7</accession>
<evidence type="ECO:0000256" key="1">
    <source>
        <dbReference type="SAM" id="SignalP"/>
    </source>
</evidence>
<dbReference type="AlphaFoldDB" id="A0AAD4MUT7"/>
<comment type="caution">
    <text evidence="2">The sequence shown here is derived from an EMBL/GenBank/DDBJ whole genome shotgun (WGS) entry which is preliminary data.</text>
</comment>
<organism evidence="2 3">
    <name type="scientific">Ditylenchus destructor</name>
    <dbReference type="NCBI Taxonomy" id="166010"/>
    <lineage>
        <taxon>Eukaryota</taxon>
        <taxon>Metazoa</taxon>
        <taxon>Ecdysozoa</taxon>
        <taxon>Nematoda</taxon>
        <taxon>Chromadorea</taxon>
        <taxon>Rhabditida</taxon>
        <taxon>Tylenchina</taxon>
        <taxon>Tylenchomorpha</taxon>
        <taxon>Sphaerularioidea</taxon>
        <taxon>Anguinidae</taxon>
        <taxon>Anguininae</taxon>
        <taxon>Ditylenchus</taxon>
    </lineage>
</organism>
<evidence type="ECO:0000313" key="2">
    <source>
        <dbReference type="EMBL" id="KAI1702340.1"/>
    </source>
</evidence>
<feature type="signal peptide" evidence="1">
    <location>
        <begin position="1"/>
        <end position="18"/>
    </location>
</feature>
<gene>
    <name evidence="2" type="ORF">DdX_15522</name>
</gene>
<protein>
    <submittedName>
        <fullName evidence="2">Uncharacterized protein</fullName>
    </submittedName>
</protein>